<proteinExistence type="predicted"/>
<dbReference type="Pfam" id="PF13641">
    <property type="entry name" value="Glyco_tranf_2_3"/>
    <property type="match status" value="1"/>
</dbReference>
<dbReference type="Proteomes" id="UP000515291">
    <property type="component" value="Chromosome"/>
</dbReference>
<evidence type="ECO:0000313" key="2">
    <source>
        <dbReference type="Proteomes" id="UP000515291"/>
    </source>
</evidence>
<evidence type="ECO:0000313" key="1">
    <source>
        <dbReference type="EMBL" id="QND70467.1"/>
    </source>
</evidence>
<dbReference type="AlphaFoldDB" id="A0A7G6TUN5"/>
<dbReference type="PANTHER" id="PTHR43179">
    <property type="entry name" value="RHAMNOSYLTRANSFERASE WBBL"/>
    <property type="match status" value="1"/>
</dbReference>
<sequence length="324" mass="35624">MNLLIVIVNFRVAPLVVDCLRSIEAELPAAPDTHVVVLENGSNDGSDQIIADAIRSEGWANWCLLDVSTENLGFTGGNNRPIGAAMRGENPPTYVWLLNPDTVVRPGALAALVAFMAAHPKVGIAGSRLEDPDGTAQRSAFRFKTPLGEFEGHARIGPLTRLLNRYVVAPPVIDHAAQTDWVAGASMIVRREVFSDAGLLDEGYFTYFDDIDFCLAARHHGWATWYVPQSRVVHLVGQSTGVNAVPRRVPSYMLDARRRFFLKNYSPLYALLVDSGMLLGIAIARVRARLSRKPDLSPPHMLRDYFNHSIFVRGFAVPVVKSPA</sequence>
<dbReference type="EMBL" id="CP050292">
    <property type="protein sequence ID" value="QND70467.1"/>
    <property type="molecule type" value="Genomic_DNA"/>
</dbReference>
<accession>A0A7G6TUN5</accession>
<dbReference type="InterPro" id="IPR029044">
    <property type="entry name" value="Nucleotide-diphossugar_trans"/>
</dbReference>
<name>A0A7G6TUN5_9BRAD</name>
<dbReference type="PANTHER" id="PTHR43179:SF7">
    <property type="entry name" value="RHAMNOSYLTRANSFERASE WBBL"/>
    <property type="match status" value="1"/>
</dbReference>
<dbReference type="RefSeq" id="WP_184515313.1">
    <property type="nucleotide sequence ID" value="NZ_CP050292.1"/>
</dbReference>
<protein>
    <submittedName>
        <fullName evidence="1">Glycosyltransferase family 2 protein</fullName>
    </submittedName>
</protein>
<dbReference type="Gene3D" id="3.90.550.10">
    <property type="entry name" value="Spore Coat Polysaccharide Biosynthesis Protein SpsA, Chain A"/>
    <property type="match status" value="1"/>
</dbReference>
<dbReference type="SUPFAM" id="SSF53448">
    <property type="entry name" value="Nucleotide-diphospho-sugar transferases"/>
    <property type="match status" value="1"/>
</dbReference>
<dbReference type="CDD" id="cd04186">
    <property type="entry name" value="GT_2_like_c"/>
    <property type="match status" value="1"/>
</dbReference>
<reference evidence="2" key="1">
    <citation type="journal article" date="2020" name="Mol. Plant Microbe">
        <title>Rhizobial microsymbionts of the narrowly endemic Oxytropis species growing in Kamchatka are characterized by significant genetic diversity and possess a set of genes that are associated with T3SS and T6SS secretion systems and can affect the development of symbiosis.</title>
        <authorList>
            <person name="Safronova V."/>
            <person name="Guro P."/>
            <person name="Sazanova A."/>
            <person name="Kuznetsova I."/>
            <person name="Belimov A."/>
            <person name="Yakubov V."/>
            <person name="Chirak E."/>
            <person name="Afonin A."/>
            <person name="Gogolev Y."/>
            <person name="Andronov E."/>
            <person name="Tikhonovich I."/>
        </authorList>
    </citation>
    <scope>NUCLEOTIDE SEQUENCE [LARGE SCALE GENOMIC DNA]</scope>
    <source>
        <strain evidence="2">581</strain>
    </source>
</reference>
<keyword evidence="1" id="KW-0808">Transferase</keyword>
<gene>
    <name evidence="1" type="ORF">HB776_03815</name>
</gene>
<dbReference type="GO" id="GO:0016740">
    <property type="term" value="F:transferase activity"/>
    <property type="evidence" value="ECO:0007669"/>
    <property type="project" value="UniProtKB-KW"/>
</dbReference>
<dbReference type="KEGG" id="trb:HB776_03815"/>
<organism evidence="1 2">
    <name type="scientific">Tardiphaga robiniae</name>
    <dbReference type="NCBI Taxonomy" id="943830"/>
    <lineage>
        <taxon>Bacteria</taxon>
        <taxon>Pseudomonadati</taxon>
        <taxon>Pseudomonadota</taxon>
        <taxon>Alphaproteobacteria</taxon>
        <taxon>Hyphomicrobiales</taxon>
        <taxon>Nitrobacteraceae</taxon>
        <taxon>Tardiphaga</taxon>
    </lineage>
</organism>